<dbReference type="EMBL" id="CP023247">
    <property type="protein sequence ID" value="ASZ49535.1"/>
    <property type="molecule type" value="Genomic_DNA"/>
</dbReference>
<reference evidence="6" key="2">
    <citation type="submission" date="2017-09" db="EMBL/GenBank/DDBJ databases">
        <authorList>
            <person name="Ehlers B."/>
            <person name="Leendertz F.H."/>
        </authorList>
    </citation>
    <scope>NUCLEOTIDE SEQUENCE</scope>
    <source>
        <strain evidence="6">MAVP-26</strain>
    </source>
</reference>
<sequence length="447" mass="50064">MFGLRTQNQEAESEYNRFIKGLSDSMAMIEFDTRGIILNANDLFLSCVGYTREAIVGKHHSIFCDRGYVQSPRYQQFWDDLKMGKHKRGTFERLTSQRERMVLEASYFPIESEHGQIEKVVKIASDVTQQRLESEQKEAILNALDLSLATIEFDREGYILTANQNFLKTLGYELSDVQGKHHKLFCFDDFYQENPGFWKDLAAGQFKSGQFLRRSASGDKVYIEATYNPIFDPLGNVIKVIKFASDITDKVQRDLNISQAIADSSFIARNASEEATSNVCGAEHSLNEFRTMIEEVLSAVTACDDKVQELFKTSQQVTEIVKVIDSIASQTNLLALNAAIEAARAGEHGRGFAVVADEVRTLATRTSTSIDEINHVVLSNQSLTTETRSFIEVINQGFLSSMSKLLEVDEFMKSIDEGSHLTVESISALRAIVNQDTHLPLNSASNG</sequence>
<dbReference type="Proteomes" id="UP000191946">
    <property type="component" value="Unassembled WGS sequence"/>
</dbReference>
<dbReference type="PANTHER" id="PTHR24422:SF10">
    <property type="entry name" value="CHEMOTAXIS PROTEIN METHYLTRANSFERASE 2"/>
    <property type="match status" value="1"/>
</dbReference>
<dbReference type="InterPro" id="IPR035965">
    <property type="entry name" value="PAS-like_dom_sf"/>
</dbReference>
<evidence type="ECO:0000259" key="5">
    <source>
        <dbReference type="PROSITE" id="PS50113"/>
    </source>
</evidence>
<dbReference type="EMBL" id="LHQV01000015">
    <property type="protein sequence ID" value="OQJ99189.1"/>
    <property type="molecule type" value="Genomic_DNA"/>
</dbReference>
<protein>
    <submittedName>
        <fullName evidence="7">Chemotaxis protein</fullName>
    </submittedName>
</protein>
<dbReference type="InterPro" id="IPR001610">
    <property type="entry name" value="PAC"/>
</dbReference>
<accession>A0A249VYD9</accession>
<gene>
    <name evidence="7" type="ORF">AKG60_14330</name>
    <name evidence="6" type="ORF">YA91_02680</name>
</gene>
<dbReference type="Pfam" id="PF00015">
    <property type="entry name" value="MCPsignal"/>
    <property type="match status" value="1"/>
</dbReference>
<feature type="domain" description="Methyl-accepting transducer" evidence="3">
    <location>
        <begin position="259"/>
        <end position="447"/>
    </location>
</feature>
<reference evidence="7 8" key="1">
    <citation type="submission" date="2015-08" db="EMBL/GenBank/DDBJ databases">
        <title>Draft Genome Sequences of Vibrio parahaemolyticus Strains.</title>
        <authorList>
            <person name="Gonzalez-Escalona N."/>
            <person name="DePaola A."/>
        </authorList>
    </citation>
    <scope>NUCLEOTIDE SEQUENCE [LARGE SCALE GENOMIC DNA]</scope>
    <source>
        <strain evidence="7 8">CFSAN001621</strain>
    </source>
</reference>
<dbReference type="InterPro" id="IPR013655">
    <property type="entry name" value="PAS_fold_3"/>
</dbReference>
<dbReference type="InterPro" id="IPR004089">
    <property type="entry name" value="MCPsignal_dom"/>
</dbReference>
<keyword evidence="8" id="KW-1185">Reference proteome</keyword>
<evidence type="ECO:0000256" key="2">
    <source>
        <dbReference type="PROSITE-ProRule" id="PRU00284"/>
    </source>
</evidence>
<dbReference type="NCBIfam" id="TIGR00229">
    <property type="entry name" value="sensory_box"/>
    <property type="match status" value="2"/>
</dbReference>
<evidence type="ECO:0000313" key="8">
    <source>
        <dbReference type="Proteomes" id="UP000191946"/>
    </source>
</evidence>
<dbReference type="PROSITE" id="PS50111">
    <property type="entry name" value="CHEMOTAXIS_TRANSDUC_2"/>
    <property type="match status" value="1"/>
</dbReference>
<dbReference type="InterPro" id="IPR000014">
    <property type="entry name" value="PAS"/>
</dbReference>
<feature type="domain" description="PAS" evidence="4">
    <location>
        <begin position="11"/>
        <end position="58"/>
    </location>
</feature>
<dbReference type="InterPro" id="IPR050903">
    <property type="entry name" value="Bact_Chemotaxis_MeTrfase"/>
</dbReference>
<dbReference type="CDD" id="cd00130">
    <property type="entry name" value="PAS"/>
    <property type="match status" value="2"/>
</dbReference>
<dbReference type="GO" id="GO:0006935">
    <property type="term" value="P:chemotaxis"/>
    <property type="evidence" value="ECO:0007669"/>
    <property type="project" value="InterPro"/>
</dbReference>
<dbReference type="AlphaFoldDB" id="A0A249VYD9"/>
<evidence type="ECO:0000313" key="7">
    <source>
        <dbReference type="EMBL" id="OQJ99189.1"/>
    </source>
</evidence>
<dbReference type="PRINTS" id="PR00260">
    <property type="entry name" value="CHEMTRNSDUCR"/>
</dbReference>
<dbReference type="Pfam" id="PF13426">
    <property type="entry name" value="PAS_9"/>
    <property type="match status" value="1"/>
</dbReference>
<evidence type="ECO:0000256" key="1">
    <source>
        <dbReference type="ARBA" id="ARBA00023224"/>
    </source>
</evidence>
<dbReference type="RefSeq" id="WP_005498402.1">
    <property type="nucleotide sequence ID" value="NZ_CP023247.2"/>
</dbReference>
<keyword evidence="1 2" id="KW-0807">Transducer</keyword>
<evidence type="ECO:0000313" key="6">
    <source>
        <dbReference type="EMBL" id="ASZ49535.1"/>
    </source>
</evidence>
<evidence type="ECO:0000259" key="3">
    <source>
        <dbReference type="PROSITE" id="PS50111"/>
    </source>
</evidence>
<feature type="domain" description="PAC" evidence="5">
    <location>
        <begin position="205"/>
        <end position="259"/>
    </location>
</feature>
<dbReference type="PANTHER" id="PTHR24422">
    <property type="entry name" value="CHEMOTAXIS PROTEIN METHYLTRANSFERASE"/>
    <property type="match status" value="1"/>
</dbReference>
<organism evidence="6">
    <name type="scientific">Vibrio parahaemolyticus</name>
    <dbReference type="NCBI Taxonomy" id="670"/>
    <lineage>
        <taxon>Bacteria</taxon>
        <taxon>Pseudomonadati</taxon>
        <taxon>Pseudomonadota</taxon>
        <taxon>Gammaproteobacteria</taxon>
        <taxon>Vibrionales</taxon>
        <taxon>Vibrionaceae</taxon>
        <taxon>Vibrio</taxon>
    </lineage>
</organism>
<dbReference type="SMART" id="SM00086">
    <property type="entry name" value="PAC"/>
    <property type="match status" value="2"/>
</dbReference>
<dbReference type="GO" id="GO:0016020">
    <property type="term" value="C:membrane"/>
    <property type="evidence" value="ECO:0007669"/>
    <property type="project" value="InterPro"/>
</dbReference>
<dbReference type="PROSITE" id="PS50113">
    <property type="entry name" value="PAC"/>
    <property type="match status" value="1"/>
</dbReference>
<name>A0A249VYD9_VIBPH</name>
<dbReference type="InterPro" id="IPR000700">
    <property type="entry name" value="PAS-assoc_C"/>
</dbReference>
<evidence type="ECO:0000259" key="4">
    <source>
        <dbReference type="PROSITE" id="PS50112"/>
    </source>
</evidence>
<dbReference type="Gene3D" id="1.10.287.950">
    <property type="entry name" value="Methyl-accepting chemotaxis protein"/>
    <property type="match status" value="1"/>
</dbReference>
<dbReference type="Pfam" id="PF08447">
    <property type="entry name" value="PAS_3"/>
    <property type="match status" value="1"/>
</dbReference>
<dbReference type="GO" id="GO:0004888">
    <property type="term" value="F:transmembrane signaling receptor activity"/>
    <property type="evidence" value="ECO:0007669"/>
    <property type="project" value="InterPro"/>
</dbReference>
<feature type="domain" description="PAS" evidence="4">
    <location>
        <begin position="136"/>
        <end position="180"/>
    </location>
</feature>
<dbReference type="SUPFAM" id="SSF55785">
    <property type="entry name" value="PYP-like sensor domain (PAS domain)"/>
    <property type="match status" value="2"/>
</dbReference>
<dbReference type="Gene3D" id="3.30.450.20">
    <property type="entry name" value="PAS domain"/>
    <property type="match status" value="2"/>
</dbReference>
<dbReference type="PROSITE" id="PS50112">
    <property type="entry name" value="PAS"/>
    <property type="match status" value="2"/>
</dbReference>
<dbReference type="SMART" id="SM00091">
    <property type="entry name" value="PAS"/>
    <property type="match status" value="2"/>
</dbReference>
<proteinExistence type="predicted"/>
<dbReference type="SMART" id="SM00283">
    <property type="entry name" value="MA"/>
    <property type="match status" value="1"/>
</dbReference>
<dbReference type="GO" id="GO:0007165">
    <property type="term" value="P:signal transduction"/>
    <property type="evidence" value="ECO:0007669"/>
    <property type="project" value="UniProtKB-KW"/>
</dbReference>
<dbReference type="InterPro" id="IPR004090">
    <property type="entry name" value="Chemotax_Me-accpt_rcpt"/>
</dbReference>
<dbReference type="SUPFAM" id="SSF58104">
    <property type="entry name" value="Methyl-accepting chemotaxis protein (MCP) signaling domain"/>
    <property type="match status" value="1"/>
</dbReference>